<evidence type="ECO:0000259" key="6">
    <source>
        <dbReference type="PROSITE" id="PS50011"/>
    </source>
</evidence>
<feature type="domain" description="Protein kinase" evidence="6">
    <location>
        <begin position="396"/>
        <end position="673"/>
    </location>
</feature>
<dbReference type="InterPro" id="IPR015661">
    <property type="entry name" value="Bub1/Mad3"/>
</dbReference>
<dbReference type="Gene3D" id="1.25.40.430">
    <property type="match status" value="1"/>
</dbReference>
<comment type="subcellular location">
    <subcellularLocation>
        <location evidence="1">Chromosome</location>
        <location evidence="1">Centromere</location>
        <location evidence="1">Kinetochore</location>
    </subcellularLocation>
</comment>
<dbReference type="InterPro" id="IPR008271">
    <property type="entry name" value="Ser/Thr_kinase_AS"/>
</dbReference>
<dbReference type="PROSITE" id="PS50011">
    <property type="entry name" value="PROTEIN_KINASE_DOM"/>
    <property type="match status" value="1"/>
</dbReference>
<dbReference type="InterPro" id="IPR011009">
    <property type="entry name" value="Kinase-like_dom_sf"/>
</dbReference>
<dbReference type="SMART" id="SM00777">
    <property type="entry name" value="Mad3_BUB1_I"/>
    <property type="match status" value="1"/>
</dbReference>
<organism evidence="7 8">
    <name type="scientific">Mucor plumbeus</name>
    <dbReference type="NCBI Taxonomy" id="97098"/>
    <lineage>
        <taxon>Eukaryota</taxon>
        <taxon>Fungi</taxon>
        <taxon>Fungi incertae sedis</taxon>
        <taxon>Mucoromycota</taxon>
        <taxon>Mucoromycotina</taxon>
        <taxon>Mucoromycetes</taxon>
        <taxon>Mucorales</taxon>
        <taxon>Mucorineae</taxon>
        <taxon>Mucoraceae</taxon>
        <taxon>Mucor</taxon>
    </lineage>
</organism>
<keyword evidence="2" id="KW-0158">Chromosome</keyword>
<dbReference type="GO" id="GO:0032991">
    <property type="term" value="C:protein-containing complex"/>
    <property type="evidence" value="ECO:0007669"/>
    <property type="project" value="UniProtKB-ARBA"/>
</dbReference>
<evidence type="ECO:0000313" key="7">
    <source>
        <dbReference type="EMBL" id="KAG2193199.1"/>
    </source>
</evidence>
<keyword evidence="8" id="KW-1185">Reference proteome</keyword>
<gene>
    <name evidence="7" type="ORF">INT46_001961</name>
</gene>
<accession>A0A8H7QI78</accession>
<evidence type="ECO:0000256" key="3">
    <source>
        <dbReference type="ARBA" id="ARBA00022838"/>
    </source>
</evidence>
<dbReference type="GO" id="GO:0004672">
    <property type="term" value="F:protein kinase activity"/>
    <property type="evidence" value="ECO:0007669"/>
    <property type="project" value="InterPro"/>
</dbReference>
<dbReference type="GO" id="GO:0005524">
    <property type="term" value="F:ATP binding"/>
    <property type="evidence" value="ECO:0007669"/>
    <property type="project" value="InterPro"/>
</dbReference>
<dbReference type="Gene3D" id="1.10.510.10">
    <property type="entry name" value="Transferase(Phosphotransferase) domain 1"/>
    <property type="match status" value="1"/>
</dbReference>
<dbReference type="InterPro" id="IPR013212">
    <property type="entry name" value="Mad3/Bub1_I"/>
</dbReference>
<proteinExistence type="predicted"/>
<dbReference type="SMART" id="SM00220">
    <property type="entry name" value="S_TKc"/>
    <property type="match status" value="1"/>
</dbReference>
<dbReference type="Proteomes" id="UP000650833">
    <property type="component" value="Unassembled WGS sequence"/>
</dbReference>
<dbReference type="GO" id="GO:0000776">
    <property type="term" value="C:kinetochore"/>
    <property type="evidence" value="ECO:0007669"/>
    <property type="project" value="UniProtKB-KW"/>
</dbReference>
<dbReference type="OrthoDB" id="248495at2759"/>
<evidence type="ECO:0000256" key="1">
    <source>
        <dbReference type="ARBA" id="ARBA00004629"/>
    </source>
</evidence>
<dbReference type="SUPFAM" id="SSF56112">
    <property type="entry name" value="Protein kinase-like (PK-like)"/>
    <property type="match status" value="1"/>
</dbReference>
<dbReference type="InterPro" id="IPR000719">
    <property type="entry name" value="Prot_kinase_dom"/>
</dbReference>
<dbReference type="Pfam" id="PF08311">
    <property type="entry name" value="Mad3_BUB1_I"/>
    <property type="match status" value="1"/>
</dbReference>
<reference evidence="7" key="1">
    <citation type="submission" date="2020-12" db="EMBL/GenBank/DDBJ databases">
        <title>Metabolic potential, ecology and presence of endohyphal bacteria is reflected in genomic diversity of Mucoromycotina.</title>
        <authorList>
            <person name="Muszewska A."/>
            <person name="Okrasinska A."/>
            <person name="Steczkiewicz K."/>
            <person name="Drgas O."/>
            <person name="Orlowska M."/>
            <person name="Perlinska-Lenart U."/>
            <person name="Aleksandrzak-Piekarczyk T."/>
            <person name="Szatraj K."/>
            <person name="Zielenkiewicz U."/>
            <person name="Pilsyk S."/>
            <person name="Malc E."/>
            <person name="Mieczkowski P."/>
            <person name="Kruszewska J.S."/>
            <person name="Biernat P."/>
            <person name="Pawlowska J."/>
        </authorList>
    </citation>
    <scope>NUCLEOTIDE SEQUENCE</scope>
    <source>
        <strain evidence="7">CBS 226.32</strain>
    </source>
</reference>
<protein>
    <recommendedName>
        <fullName evidence="6">Protein kinase domain-containing protein</fullName>
    </recommendedName>
</protein>
<feature type="region of interest" description="Disordered" evidence="5">
    <location>
        <begin position="49"/>
        <end position="71"/>
    </location>
</feature>
<name>A0A8H7QI78_9FUNG</name>
<evidence type="ECO:0000256" key="4">
    <source>
        <dbReference type="ARBA" id="ARBA00023328"/>
    </source>
</evidence>
<dbReference type="GO" id="GO:0051754">
    <property type="term" value="P:meiotic sister chromatid cohesion, centromeric"/>
    <property type="evidence" value="ECO:0007669"/>
    <property type="project" value="TreeGrafter"/>
</dbReference>
<comment type="caution">
    <text evidence="7">The sequence shown here is derived from an EMBL/GenBank/DDBJ whole genome shotgun (WGS) entry which is preliminary data.</text>
</comment>
<sequence>MDPGYKLLQHIKTVPNLINEDPSITTPKNSSFMDMPWSDFSKLLNTNKRRSSASGSSTISEESTDSTASKEDFSLGNWDSMTGYQDNGADTSKIYSYLLKILLIHKHDIRYINSPRYLRLWLTFIFYLRSPLIYPTLFGLIDNKIGDKLAMLYEAIAYQQLKERRYQDVEATLLFGIKKEVYPLNKLDLALQEFKLTGSLQFDVNQFILESYQTAAKIDKHALHIAKKPHTNDPLKYHLKWINLKLQHTKRADMLRQCYKNQCSYDELKAKFQYNGLICNTNHMGQGIKKGGSNIRGFTFYYLKKPTIIPHYSNIPVQEKESDDHQQQHNVVQLPHKPGFITHQLMLSGVLDRETYHFLGTESTQNSILIKLKDWFHTGNSKHNPKRLIELDKDVFHVVSQLGQGGMAEVFLVQHIKTFAYYGLKVQQPPHPWEYYILSQIHSRKSTDLNVLDIYDFYQYNDTSFLLMYYIRNGTLLDTLNLFRQLKSYMPEPIVLIIIMHLLEELNKLHRIQIVHNDLKLENIMLVSSSFSNRKTTAEFPKIMMIDFGYSIDVSLLPPHTLCKANWPPACPKSDFPMLNQQYSPFHADYWQLASMAHLLLYGTPMFTLKNKNGVYSIQQAIRRYWHRKVWIDFFQMLLNPNSFNEKEILSELWSQFQQASQDVPQSVINSFTSMLDDKVLTK</sequence>
<dbReference type="PROSITE" id="PS00108">
    <property type="entry name" value="PROTEIN_KINASE_ST"/>
    <property type="match status" value="1"/>
</dbReference>
<dbReference type="PANTHER" id="PTHR14030">
    <property type="entry name" value="MITOTIC CHECKPOINT SERINE/THREONINE-PROTEIN KINASE BUB1"/>
    <property type="match status" value="1"/>
</dbReference>
<keyword evidence="3" id="KW-0995">Kinetochore</keyword>
<evidence type="ECO:0000256" key="2">
    <source>
        <dbReference type="ARBA" id="ARBA00022454"/>
    </source>
</evidence>
<feature type="compositionally biased region" description="Low complexity" evidence="5">
    <location>
        <begin position="52"/>
        <end position="67"/>
    </location>
</feature>
<evidence type="ECO:0000256" key="5">
    <source>
        <dbReference type="SAM" id="MobiDB-lite"/>
    </source>
</evidence>
<dbReference type="Pfam" id="PF00069">
    <property type="entry name" value="Pkinase"/>
    <property type="match status" value="1"/>
</dbReference>
<dbReference type="EMBL" id="JAEPRC010000667">
    <property type="protein sequence ID" value="KAG2193199.1"/>
    <property type="molecule type" value="Genomic_DNA"/>
</dbReference>
<evidence type="ECO:0000313" key="8">
    <source>
        <dbReference type="Proteomes" id="UP000650833"/>
    </source>
</evidence>
<dbReference type="PANTHER" id="PTHR14030:SF27">
    <property type="match status" value="1"/>
</dbReference>
<dbReference type="AlphaFoldDB" id="A0A8H7QI78"/>
<dbReference type="GO" id="GO:0007094">
    <property type="term" value="P:mitotic spindle assembly checkpoint signaling"/>
    <property type="evidence" value="ECO:0007669"/>
    <property type="project" value="InterPro"/>
</dbReference>
<keyword evidence="4" id="KW-0137">Centromere</keyword>